<dbReference type="Pfam" id="PF13412">
    <property type="entry name" value="HTH_24"/>
    <property type="match status" value="1"/>
</dbReference>
<feature type="domain" description="HTH asnC-type" evidence="4">
    <location>
        <begin position="9"/>
        <end position="86"/>
    </location>
</feature>
<dbReference type="PROSITE" id="PS50956">
    <property type="entry name" value="HTH_ASNC_2"/>
    <property type="match status" value="1"/>
</dbReference>
<dbReference type="InterPro" id="IPR019887">
    <property type="entry name" value="Tscrpt_reg_AsnC/Lrp_C"/>
</dbReference>
<dbReference type="InterPro" id="IPR011008">
    <property type="entry name" value="Dimeric_a/b-barrel"/>
</dbReference>
<dbReference type="InterPro" id="IPR036390">
    <property type="entry name" value="WH_DNA-bd_sf"/>
</dbReference>
<dbReference type="Gene3D" id="3.30.70.920">
    <property type="match status" value="1"/>
</dbReference>
<dbReference type="Pfam" id="PF01037">
    <property type="entry name" value="AsnC_trans_reg"/>
    <property type="match status" value="1"/>
</dbReference>
<keyword evidence="3" id="KW-0804">Transcription</keyword>
<sequence length="166" mass="18822">MTASNSVSLDRIDMAILGVLRHEGRISYQKLSERVYLTPRPCQERVRKLEQSGVIRGYSALIDEQRIAPSLNLRLLVALSNQSGRTAQRAFEACIRDCPEVVECHLVSGAFDYSLRMQCRHMNHYLELTERWLNDSALHIDKLVSHPELTCIKSAAGPPEYVVATR</sequence>
<dbReference type="SMART" id="SM00344">
    <property type="entry name" value="HTH_ASNC"/>
    <property type="match status" value="1"/>
</dbReference>
<proteinExistence type="predicted"/>
<dbReference type="RefSeq" id="WP_133143939.1">
    <property type="nucleotide sequence ID" value="NZ_CAACYJ010000012.1"/>
</dbReference>
<dbReference type="PANTHER" id="PTHR30154">
    <property type="entry name" value="LEUCINE-RESPONSIVE REGULATORY PROTEIN"/>
    <property type="match status" value="1"/>
</dbReference>
<evidence type="ECO:0000256" key="3">
    <source>
        <dbReference type="ARBA" id="ARBA00023163"/>
    </source>
</evidence>
<dbReference type="GO" id="GO:0043200">
    <property type="term" value="P:response to amino acid"/>
    <property type="evidence" value="ECO:0007669"/>
    <property type="project" value="TreeGrafter"/>
</dbReference>
<evidence type="ECO:0000256" key="1">
    <source>
        <dbReference type="ARBA" id="ARBA00023015"/>
    </source>
</evidence>
<reference evidence="5 6" key="1">
    <citation type="submission" date="2019-02" db="EMBL/GenBank/DDBJ databases">
        <authorList>
            <consortium name="Pathogen Informatics"/>
        </authorList>
    </citation>
    <scope>NUCLEOTIDE SEQUENCE [LARGE SCALE GENOMIC DNA]</scope>
    <source>
        <strain evidence="5 6">3012STDY7103891</strain>
    </source>
</reference>
<dbReference type="InterPro" id="IPR019888">
    <property type="entry name" value="Tscrpt_reg_AsnC-like"/>
</dbReference>
<gene>
    <name evidence="5" type="primary">lrp_3</name>
    <name evidence="5" type="ORF">NCTC10754_00850</name>
</gene>
<dbReference type="AlphaFoldDB" id="A0A449IFP7"/>
<dbReference type="Proteomes" id="UP000330809">
    <property type="component" value="Unassembled WGS sequence"/>
</dbReference>
<keyword evidence="1" id="KW-0805">Transcription regulation</keyword>
<organism evidence="5 6">
    <name type="scientific">Pseudomonas fragi</name>
    <dbReference type="NCBI Taxonomy" id="296"/>
    <lineage>
        <taxon>Bacteria</taxon>
        <taxon>Pseudomonadati</taxon>
        <taxon>Pseudomonadota</taxon>
        <taxon>Gammaproteobacteria</taxon>
        <taxon>Pseudomonadales</taxon>
        <taxon>Pseudomonadaceae</taxon>
        <taxon>Pseudomonas</taxon>
    </lineage>
</organism>
<dbReference type="SUPFAM" id="SSF54909">
    <property type="entry name" value="Dimeric alpha+beta barrel"/>
    <property type="match status" value="1"/>
</dbReference>
<accession>A0A449IFP7</accession>
<dbReference type="GO" id="GO:0005829">
    <property type="term" value="C:cytosol"/>
    <property type="evidence" value="ECO:0007669"/>
    <property type="project" value="TreeGrafter"/>
</dbReference>
<dbReference type="SUPFAM" id="SSF46785">
    <property type="entry name" value="Winged helix' DNA-binding domain"/>
    <property type="match status" value="1"/>
</dbReference>
<dbReference type="GO" id="GO:0043565">
    <property type="term" value="F:sequence-specific DNA binding"/>
    <property type="evidence" value="ECO:0007669"/>
    <property type="project" value="InterPro"/>
</dbReference>
<dbReference type="PANTHER" id="PTHR30154:SF34">
    <property type="entry name" value="TRANSCRIPTIONAL REGULATOR AZLB"/>
    <property type="match status" value="1"/>
</dbReference>
<evidence type="ECO:0000256" key="2">
    <source>
        <dbReference type="ARBA" id="ARBA00023125"/>
    </source>
</evidence>
<name>A0A449IFP7_PSEFR</name>
<keyword evidence="2" id="KW-0238">DNA-binding</keyword>
<dbReference type="Gene3D" id="1.10.10.10">
    <property type="entry name" value="Winged helix-like DNA-binding domain superfamily/Winged helix DNA-binding domain"/>
    <property type="match status" value="1"/>
</dbReference>
<dbReference type="InterPro" id="IPR000485">
    <property type="entry name" value="AsnC-type_HTH_dom"/>
</dbReference>
<evidence type="ECO:0000313" key="6">
    <source>
        <dbReference type="Proteomes" id="UP000330809"/>
    </source>
</evidence>
<dbReference type="PRINTS" id="PR00033">
    <property type="entry name" value="HTHASNC"/>
</dbReference>
<evidence type="ECO:0000313" key="5">
    <source>
        <dbReference type="EMBL" id="VFB18307.1"/>
    </source>
</evidence>
<dbReference type="InterPro" id="IPR036388">
    <property type="entry name" value="WH-like_DNA-bd_sf"/>
</dbReference>
<protein>
    <submittedName>
        <fullName evidence="5">Putative leucine-responsive regulatory protein</fullName>
    </submittedName>
</protein>
<dbReference type="EMBL" id="CAACYJ010000012">
    <property type="protein sequence ID" value="VFB18307.1"/>
    <property type="molecule type" value="Genomic_DNA"/>
</dbReference>
<evidence type="ECO:0000259" key="4">
    <source>
        <dbReference type="PROSITE" id="PS50956"/>
    </source>
</evidence>